<dbReference type="AlphaFoldDB" id="A0A368EXK0"/>
<gene>
    <name evidence="1" type="ORF">ANCCAN_29819</name>
</gene>
<sequence>MASYSAFRILQRFPLTGSLRRDGSGSQKAHYCSEHKLSAGSFRLSLPR</sequence>
<evidence type="ECO:0000313" key="2">
    <source>
        <dbReference type="Proteomes" id="UP000252519"/>
    </source>
</evidence>
<reference evidence="1 2" key="1">
    <citation type="submission" date="2014-10" db="EMBL/GenBank/DDBJ databases">
        <title>Draft genome of the hookworm Ancylostoma caninum.</title>
        <authorList>
            <person name="Mitreva M."/>
        </authorList>
    </citation>
    <scope>NUCLEOTIDE SEQUENCE [LARGE SCALE GENOMIC DNA]</scope>
    <source>
        <strain evidence="1 2">Baltimore</strain>
    </source>
</reference>
<name>A0A368EXK0_ANCCA</name>
<accession>A0A368EXK0</accession>
<dbReference type="Proteomes" id="UP000252519">
    <property type="component" value="Unassembled WGS sequence"/>
</dbReference>
<comment type="caution">
    <text evidence="1">The sequence shown here is derived from an EMBL/GenBank/DDBJ whole genome shotgun (WGS) entry which is preliminary data.</text>
</comment>
<keyword evidence="2" id="KW-1185">Reference proteome</keyword>
<evidence type="ECO:0000313" key="1">
    <source>
        <dbReference type="EMBL" id="RCN24483.1"/>
    </source>
</evidence>
<protein>
    <submittedName>
        <fullName evidence="1">Uncharacterized protein</fullName>
    </submittedName>
</protein>
<organism evidence="1 2">
    <name type="scientific">Ancylostoma caninum</name>
    <name type="common">Dog hookworm</name>
    <dbReference type="NCBI Taxonomy" id="29170"/>
    <lineage>
        <taxon>Eukaryota</taxon>
        <taxon>Metazoa</taxon>
        <taxon>Ecdysozoa</taxon>
        <taxon>Nematoda</taxon>
        <taxon>Chromadorea</taxon>
        <taxon>Rhabditida</taxon>
        <taxon>Rhabditina</taxon>
        <taxon>Rhabditomorpha</taxon>
        <taxon>Strongyloidea</taxon>
        <taxon>Ancylostomatidae</taxon>
        <taxon>Ancylostomatinae</taxon>
        <taxon>Ancylostoma</taxon>
    </lineage>
</organism>
<dbReference type="EMBL" id="JOJR01019405">
    <property type="protein sequence ID" value="RCN24483.1"/>
    <property type="molecule type" value="Genomic_DNA"/>
</dbReference>
<proteinExistence type="predicted"/>